<name>A0ABP9YRU4_9FUNG</name>
<evidence type="ECO:0000256" key="2">
    <source>
        <dbReference type="SAM" id="Phobius"/>
    </source>
</evidence>
<feature type="compositionally biased region" description="Low complexity" evidence="1">
    <location>
        <begin position="290"/>
        <end position="307"/>
    </location>
</feature>
<keyword evidence="2" id="KW-0472">Membrane</keyword>
<proteinExistence type="predicted"/>
<feature type="transmembrane region" description="Helical" evidence="2">
    <location>
        <begin position="115"/>
        <end position="135"/>
    </location>
</feature>
<dbReference type="EMBL" id="BAABUK010000005">
    <property type="protein sequence ID" value="GAA5809591.1"/>
    <property type="molecule type" value="Genomic_DNA"/>
</dbReference>
<organism evidence="3 4">
    <name type="scientific">Mucor flavus</name>
    <dbReference type="NCBI Taxonomy" id="439312"/>
    <lineage>
        <taxon>Eukaryota</taxon>
        <taxon>Fungi</taxon>
        <taxon>Fungi incertae sedis</taxon>
        <taxon>Mucoromycota</taxon>
        <taxon>Mucoromycotina</taxon>
        <taxon>Mucoromycetes</taxon>
        <taxon>Mucorales</taxon>
        <taxon>Mucorineae</taxon>
        <taxon>Mucoraceae</taxon>
        <taxon>Mucor</taxon>
    </lineage>
</organism>
<reference evidence="3 4" key="1">
    <citation type="submission" date="2024-04" db="EMBL/GenBank/DDBJ databases">
        <title>genome sequences of Mucor flavus KT1a and Helicostylum pulchrum KT1b strains isolated from the surface of a dry-aged beef.</title>
        <authorList>
            <person name="Toyotome T."/>
            <person name="Hosono M."/>
            <person name="Torimaru M."/>
            <person name="Fukuda K."/>
            <person name="Mikami N."/>
        </authorList>
    </citation>
    <scope>NUCLEOTIDE SEQUENCE [LARGE SCALE GENOMIC DNA]</scope>
    <source>
        <strain evidence="3 4">KT1a</strain>
    </source>
</reference>
<feature type="transmembrane region" description="Helical" evidence="2">
    <location>
        <begin position="56"/>
        <end position="78"/>
    </location>
</feature>
<dbReference type="Proteomes" id="UP001473302">
    <property type="component" value="Unassembled WGS sequence"/>
</dbReference>
<feature type="transmembrane region" description="Helical" evidence="2">
    <location>
        <begin position="20"/>
        <end position="44"/>
    </location>
</feature>
<keyword evidence="2" id="KW-0812">Transmembrane</keyword>
<sequence>MDSIIYTNLSRLPALASVSYVRLIPLLISSFIGVVSACISLYLLPGNRKKSVQRKGLLWFASVLCLTSAGLVSATFGVTYYQYSRNIRNACHLVLSKHDINNTFICQSYTPSLEIILLGLAIGFFIISSIYCMFISSQNQSLADSCKTQNTNMSNFSFYVSEEDYPRPPVASTIDIEEKQSADEKVWNNNHKERLSLRPPPPFTNNLKKVGCRSTTDAPLKVHHQVGCNNKPDSVTDINYVQPDTDIKFTSSSTEDVLLPPTLPFANNNKSSYNSRPLSHGSGNTFGAFSSDPNSPSADDASQASSSYIDHQRSDSGTTYNPLYTTQGTQSNHTLGTFHHKPSAQAYFYYNSSFEDDDTRSFHNNSSENNTVTNNSSAVSNQSSIIPEQSSSNVLSKRIHDYLRQN</sequence>
<feature type="region of interest" description="Disordered" evidence="1">
    <location>
        <begin position="284"/>
        <end position="328"/>
    </location>
</feature>
<comment type="caution">
    <text evidence="3">The sequence shown here is derived from an EMBL/GenBank/DDBJ whole genome shotgun (WGS) entry which is preliminary data.</text>
</comment>
<gene>
    <name evidence="3" type="ORF">MFLAVUS_003002</name>
</gene>
<feature type="compositionally biased region" description="Low complexity" evidence="1">
    <location>
        <begin position="364"/>
        <end position="384"/>
    </location>
</feature>
<protein>
    <submittedName>
        <fullName evidence="3">Uncharacterized protein</fullName>
    </submittedName>
</protein>
<feature type="compositionally biased region" description="Polar residues" evidence="1">
    <location>
        <begin position="315"/>
        <end position="328"/>
    </location>
</feature>
<feature type="region of interest" description="Disordered" evidence="1">
    <location>
        <begin position="360"/>
        <end position="406"/>
    </location>
</feature>
<keyword evidence="4" id="KW-1185">Reference proteome</keyword>
<evidence type="ECO:0000313" key="4">
    <source>
        <dbReference type="Proteomes" id="UP001473302"/>
    </source>
</evidence>
<keyword evidence="2" id="KW-1133">Transmembrane helix</keyword>
<feature type="compositionally biased region" description="Polar residues" evidence="1">
    <location>
        <begin position="385"/>
        <end position="395"/>
    </location>
</feature>
<evidence type="ECO:0000256" key="1">
    <source>
        <dbReference type="SAM" id="MobiDB-lite"/>
    </source>
</evidence>
<accession>A0ABP9YRU4</accession>
<evidence type="ECO:0000313" key="3">
    <source>
        <dbReference type="EMBL" id="GAA5809591.1"/>
    </source>
</evidence>